<proteinExistence type="predicted"/>
<feature type="region of interest" description="Disordered" evidence="1">
    <location>
        <begin position="802"/>
        <end position="824"/>
    </location>
</feature>
<dbReference type="InterPro" id="IPR001173">
    <property type="entry name" value="Glyco_trans_2-like"/>
</dbReference>
<reference evidence="3 4" key="1">
    <citation type="submission" date="2020-02" db="EMBL/GenBank/DDBJ databases">
        <authorList>
            <person name="Hogendoorn C."/>
        </authorList>
    </citation>
    <scope>NUCLEOTIDE SEQUENCE [LARGE SCALE GENOMIC DNA]</scope>
    <source>
        <strain evidence="3">R501</strain>
    </source>
</reference>
<dbReference type="AlphaFoldDB" id="A0A6F8ZDJ9"/>
<organism evidence="3 4">
    <name type="scientific">Candidatus Hydrogenisulfobacillus filiaventi</name>
    <dbReference type="NCBI Taxonomy" id="2707344"/>
    <lineage>
        <taxon>Bacteria</taxon>
        <taxon>Bacillati</taxon>
        <taxon>Bacillota</taxon>
        <taxon>Clostridia</taxon>
        <taxon>Eubacteriales</taxon>
        <taxon>Clostridiales Family XVII. Incertae Sedis</taxon>
        <taxon>Candidatus Hydrogenisulfobacillus</taxon>
    </lineage>
</organism>
<dbReference type="InterPro" id="IPR029044">
    <property type="entry name" value="Nucleotide-diphossugar_trans"/>
</dbReference>
<feature type="domain" description="Glycosyltransferase 2-like" evidence="2">
    <location>
        <begin position="442"/>
        <end position="571"/>
    </location>
</feature>
<dbReference type="PANTHER" id="PTHR43179:SF7">
    <property type="entry name" value="RHAMNOSYLTRANSFERASE WBBL"/>
    <property type="match status" value="1"/>
</dbReference>
<keyword evidence="4" id="KW-1185">Reference proteome</keyword>
<evidence type="ECO:0000256" key="1">
    <source>
        <dbReference type="SAM" id="MobiDB-lite"/>
    </source>
</evidence>
<name>A0A6F8ZDJ9_9FIRM</name>
<sequence>MPPEAAAARLHMDVRLPGFPLAQWLVARLARELRTRCPELAALPAAGTAPIHLRAAWPPDWSRPPAPGRLVVLQPWGLGPVPDRWLWGAQQADAIWVPLLTAKLAWVQSGLDPRRVQVVPWGLPALTAAAPPARRILFLGPPDAMAGWEDLLASVRGWRVPVYRLDPGDLPDRWPEPPGARPGTRPLAGLRALLHRGGLVVSPHHTASFAYAAALAAAAGLPVLASDWGGPREWDLAPAWRLPGRIALLPPTTGHDLWPLAGAGYTFRPDPEALRNQLADFLARPASWTEAARTRAAALADGHGWETAGEQARLALARLGVCPSPAVSPDPDALDRAARALDTLTAGEDPQRLLEAVEILAAVGDRVSAALLARWLAYRLPPARKGLLTLAAGLENREGNPPDLWESGYFRRQVRRLLADGLRTAGAGLVLTRPALPEPAVSVIIPQYGQAALTARCLEDIDRVLRPRHALEVIVVDDGSPDPAARTIADAFGSWVTVVAVPVNSGFAVACNLGAAHARGRYLVFLNNDTRTTGDWLTPLLAAAERDPRVAVVGARLWYPDGTLQHGGVEFYAPGMAPLAPAHRQPPAGGGPDPTQVSGPVPAVTGACMLLPRARFQELGGFDEQFLLSYEDTDLCLAATERGYRVWYAADAQLIHAESRTRALTPLRHARDLRNLLALQRKWLPRLATLPGLAPPRPRGAGSRIVFRLQADNALLPAYQTLVAATRLWEDGDLLILDAGTSADGTADLFRLARHYRPDQVRLAGRDCDAIPSHAVQVEVHLDLPASLGLSALWRQARRLPPGSRLEAEPPQGPAAPRRRWHRT</sequence>
<dbReference type="CDD" id="cd04186">
    <property type="entry name" value="GT_2_like_c"/>
    <property type="match status" value="1"/>
</dbReference>
<dbReference type="SUPFAM" id="SSF53756">
    <property type="entry name" value="UDP-Glycosyltransferase/glycogen phosphorylase"/>
    <property type="match status" value="1"/>
</dbReference>
<dbReference type="PANTHER" id="PTHR43179">
    <property type="entry name" value="RHAMNOSYLTRANSFERASE WBBL"/>
    <property type="match status" value="1"/>
</dbReference>
<dbReference type="KEGG" id="hfv:R50_0207"/>
<dbReference type="Pfam" id="PF00535">
    <property type="entry name" value="Glycos_transf_2"/>
    <property type="match status" value="1"/>
</dbReference>
<evidence type="ECO:0000313" key="3">
    <source>
        <dbReference type="EMBL" id="CAB1127713.1"/>
    </source>
</evidence>
<protein>
    <recommendedName>
        <fullName evidence="2">Glycosyltransferase 2-like domain-containing protein</fullName>
    </recommendedName>
</protein>
<accession>A0A6F8ZDJ9</accession>
<evidence type="ECO:0000313" key="4">
    <source>
        <dbReference type="Proteomes" id="UP000503399"/>
    </source>
</evidence>
<evidence type="ECO:0000259" key="2">
    <source>
        <dbReference type="Pfam" id="PF00535"/>
    </source>
</evidence>
<gene>
    <name evidence="3" type="ORF">R50_0207</name>
</gene>
<dbReference type="SUPFAM" id="SSF53448">
    <property type="entry name" value="Nucleotide-diphospho-sugar transferases"/>
    <property type="match status" value="1"/>
</dbReference>
<dbReference type="Proteomes" id="UP000503399">
    <property type="component" value="Chromosome"/>
</dbReference>
<dbReference type="EMBL" id="LR778114">
    <property type="protein sequence ID" value="CAB1127713.1"/>
    <property type="molecule type" value="Genomic_DNA"/>
</dbReference>
<dbReference type="Gene3D" id="3.90.550.10">
    <property type="entry name" value="Spore Coat Polysaccharide Biosynthesis Protein SpsA, Chain A"/>
    <property type="match status" value="1"/>
</dbReference>
<dbReference type="Gene3D" id="3.40.50.2000">
    <property type="entry name" value="Glycogen Phosphorylase B"/>
    <property type="match status" value="1"/>
</dbReference>